<keyword evidence="1" id="KW-0812">Transmembrane</keyword>
<evidence type="ECO:0000256" key="1">
    <source>
        <dbReference type="SAM" id="Phobius"/>
    </source>
</evidence>
<sequence length="125" mass="13504">MSDHQAKGYEASDVSVRGVAYVLGILFVCLGLTGGLVAGMFALFSQREDHSAASPLEMRVLSPPSPRLEVSPAGDRAAVEARARGRLEGYGWTNRETGRVHIPIEAAMRLTIQQGWQDETGKPQP</sequence>
<keyword evidence="3" id="KW-1185">Reference proteome</keyword>
<name>A0ABS7VJJ8_9HYPH</name>
<evidence type="ECO:0000313" key="2">
    <source>
        <dbReference type="EMBL" id="MBZ6075703.1"/>
    </source>
</evidence>
<comment type="caution">
    <text evidence="2">The sequence shown here is derived from an EMBL/GenBank/DDBJ whole genome shotgun (WGS) entry which is preliminary data.</text>
</comment>
<protein>
    <submittedName>
        <fullName evidence="2">Uncharacterized protein</fullName>
    </submittedName>
</protein>
<evidence type="ECO:0000313" key="3">
    <source>
        <dbReference type="Proteomes" id="UP000704176"/>
    </source>
</evidence>
<organism evidence="2 3">
    <name type="scientific">Microvirga puerhi</name>
    <dbReference type="NCBI Taxonomy" id="2876078"/>
    <lineage>
        <taxon>Bacteria</taxon>
        <taxon>Pseudomonadati</taxon>
        <taxon>Pseudomonadota</taxon>
        <taxon>Alphaproteobacteria</taxon>
        <taxon>Hyphomicrobiales</taxon>
        <taxon>Methylobacteriaceae</taxon>
        <taxon>Microvirga</taxon>
    </lineage>
</organism>
<keyword evidence="1" id="KW-1133">Transmembrane helix</keyword>
<dbReference type="EMBL" id="JAIRBM010000003">
    <property type="protein sequence ID" value="MBZ6075703.1"/>
    <property type="molecule type" value="Genomic_DNA"/>
</dbReference>
<accession>A0ABS7VJJ8</accession>
<gene>
    <name evidence="2" type="ORF">K9B37_05300</name>
</gene>
<reference evidence="2 3" key="1">
    <citation type="submission" date="2021-09" db="EMBL/GenBank/DDBJ databases">
        <title>The complete genome sequence of a new microorganism.</title>
        <authorList>
            <person name="Zi Z."/>
        </authorList>
    </citation>
    <scope>NUCLEOTIDE SEQUENCE [LARGE SCALE GENOMIC DNA]</scope>
    <source>
        <strain evidence="2 3">WGZ8</strain>
    </source>
</reference>
<dbReference type="Proteomes" id="UP000704176">
    <property type="component" value="Unassembled WGS sequence"/>
</dbReference>
<keyword evidence="1" id="KW-0472">Membrane</keyword>
<proteinExistence type="predicted"/>
<feature type="transmembrane region" description="Helical" evidence="1">
    <location>
        <begin position="20"/>
        <end position="44"/>
    </location>
</feature>
<dbReference type="RefSeq" id="WP_224311846.1">
    <property type="nucleotide sequence ID" value="NZ_JAIRBM010000003.1"/>
</dbReference>